<accession>N8WW14</accession>
<gene>
    <name evidence="1" type="ORF">F964_03096</name>
</gene>
<dbReference type="EMBL" id="APPJ01000012">
    <property type="protein sequence ID" value="ENV16161.1"/>
    <property type="molecule type" value="Genomic_DNA"/>
</dbReference>
<proteinExistence type="predicted"/>
<dbReference type="Proteomes" id="UP000013148">
    <property type="component" value="Unassembled WGS sequence"/>
</dbReference>
<evidence type="ECO:0000313" key="1">
    <source>
        <dbReference type="EMBL" id="ENV16161.1"/>
    </source>
</evidence>
<comment type="caution">
    <text evidence="1">The sequence shown here is derived from an EMBL/GenBank/DDBJ whole genome shotgun (WGS) entry which is preliminary data.</text>
</comment>
<dbReference type="eggNOG" id="ENOG502ZMXQ">
    <property type="taxonomic scope" value="Bacteria"/>
</dbReference>
<organism evidence="1 2">
    <name type="scientific">Acinetobacter guillouiae NIPH 991</name>
    <dbReference type="NCBI Taxonomy" id="1217656"/>
    <lineage>
        <taxon>Bacteria</taxon>
        <taxon>Pseudomonadati</taxon>
        <taxon>Pseudomonadota</taxon>
        <taxon>Gammaproteobacteria</taxon>
        <taxon>Moraxellales</taxon>
        <taxon>Moraxellaceae</taxon>
        <taxon>Acinetobacter</taxon>
    </lineage>
</organism>
<protein>
    <submittedName>
        <fullName evidence="1">Uncharacterized protein</fullName>
    </submittedName>
</protein>
<dbReference type="HOGENOM" id="CLU_191944_0_0_6"/>
<sequence length="70" mass="8160">MVRNQKQMAQMLRLSNREKELLRNKAVEINKILINKRLEPVKDTELAHIVLEQAIDLIEITESGKLIIPK</sequence>
<evidence type="ECO:0000313" key="2">
    <source>
        <dbReference type="Proteomes" id="UP000013148"/>
    </source>
</evidence>
<reference evidence="1 2" key="1">
    <citation type="submission" date="2013-02" db="EMBL/GenBank/DDBJ databases">
        <title>The Genome Sequence of Acinetobacter guillouiae NIPH 991.</title>
        <authorList>
            <consortium name="The Broad Institute Genome Sequencing Platform"/>
            <consortium name="The Broad Institute Genome Sequencing Center for Infectious Disease"/>
            <person name="Cerqueira G."/>
            <person name="Feldgarden M."/>
            <person name="Courvalin P."/>
            <person name="Perichon B."/>
            <person name="Grillot-Courvalin C."/>
            <person name="Clermont D."/>
            <person name="Rocha E."/>
            <person name="Yoon E.-J."/>
            <person name="Nemec A."/>
            <person name="Walker B."/>
            <person name="Young S.K."/>
            <person name="Zeng Q."/>
            <person name="Gargeya S."/>
            <person name="Fitzgerald M."/>
            <person name="Haas B."/>
            <person name="Abouelleil A."/>
            <person name="Alvarado L."/>
            <person name="Arachchi H.M."/>
            <person name="Berlin A.M."/>
            <person name="Chapman S.B."/>
            <person name="Dewar J."/>
            <person name="Goldberg J."/>
            <person name="Griggs A."/>
            <person name="Gujja S."/>
            <person name="Hansen M."/>
            <person name="Howarth C."/>
            <person name="Imamovic A."/>
            <person name="Larimer J."/>
            <person name="McCowan C."/>
            <person name="Murphy C."/>
            <person name="Neiman D."/>
            <person name="Pearson M."/>
            <person name="Priest M."/>
            <person name="Roberts A."/>
            <person name="Saif S."/>
            <person name="Shea T."/>
            <person name="Sisk P."/>
            <person name="Sykes S."/>
            <person name="Wortman J."/>
            <person name="Nusbaum C."/>
            <person name="Birren B."/>
        </authorList>
    </citation>
    <scope>NUCLEOTIDE SEQUENCE [LARGE SCALE GENOMIC DNA]</scope>
    <source>
        <strain evidence="1 2">NIPH 991</strain>
    </source>
</reference>
<dbReference type="RefSeq" id="WP_004821501.1">
    <property type="nucleotide sequence ID" value="NZ_KB849456.1"/>
</dbReference>
<name>N8WW14_ACIGI</name>
<keyword evidence="2" id="KW-1185">Reference proteome</keyword>
<dbReference type="AlphaFoldDB" id="N8WW14"/>